<evidence type="ECO:0000313" key="4">
    <source>
        <dbReference type="EMBL" id="KAG0715390.1"/>
    </source>
</evidence>
<dbReference type="SUPFAM" id="SSF50998">
    <property type="entry name" value="Quinoprotein alcohol dehydrogenase-like"/>
    <property type="match status" value="1"/>
</dbReference>
<feature type="repeat" description="WD" evidence="3">
    <location>
        <begin position="119"/>
        <end position="152"/>
    </location>
</feature>
<keyword evidence="2" id="KW-0677">Repeat</keyword>
<dbReference type="GO" id="GO:0006364">
    <property type="term" value="P:rRNA processing"/>
    <property type="evidence" value="ECO:0007669"/>
    <property type="project" value="TreeGrafter"/>
</dbReference>
<dbReference type="Gene3D" id="2.130.10.10">
    <property type="entry name" value="YVTN repeat-like/Quinoprotein amine dehydrogenase"/>
    <property type="match status" value="2"/>
</dbReference>
<dbReference type="PROSITE" id="PS50082">
    <property type="entry name" value="WD_REPEATS_2"/>
    <property type="match status" value="2"/>
</dbReference>
<dbReference type="AlphaFoldDB" id="A0A8J4XWA6"/>
<comment type="caution">
    <text evidence="4">The sequence shown here is derived from an EMBL/GenBank/DDBJ whole genome shotgun (WGS) entry which is preliminary data.</text>
</comment>
<proteinExistence type="predicted"/>
<gene>
    <name evidence="4" type="primary">WDR18</name>
    <name evidence="4" type="ORF">GWK47_012031</name>
</gene>
<keyword evidence="1 3" id="KW-0853">WD repeat</keyword>
<keyword evidence="5" id="KW-1185">Reference proteome</keyword>
<dbReference type="GO" id="GO:0006261">
    <property type="term" value="P:DNA-templated DNA replication"/>
    <property type="evidence" value="ECO:0007669"/>
    <property type="project" value="TreeGrafter"/>
</dbReference>
<dbReference type="Pfam" id="PF00400">
    <property type="entry name" value="WD40"/>
    <property type="match status" value="3"/>
</dbReference>
<dbReference type="GO" id="GO:0120330">
    <property type="term" value="C:rixosome complex"/>
    <property type="evidence" value="ECO:0007669"/>
    <property type="project" value="TreeGrafter"/>
</dbReference>
<dbReference type="OrthoDB" id="756370at2759"/>
<accession>A0A8J4XWA6</accession>
<organism evidence="4 5">
    <name type="scientific">Chionoecetes opilio</name>
    <name type="common">Atlantic snow crab</name>
    <name type="synonym">Cancer opilio</name>
    <dbReference type="NCBI Taxonomy" id="41210"/>
    <lineage>
        <taxon>Eukaryota</taxon>
        <taxon>Metazoa</taxon>
        <taxon>Ecdysozoa</taxon>
        <taxon>Arthropoda</taxon>
        <taxon>Crustacea</taxon>
        <taxon>Multicrustacea</taxon>
        <taxon>Malacostraca</taxon>
        <taxon>Eumalacostraca</taxon>
        <taxon>Eucarida</taxon>
        <taxon>Decapoda</taxon>
        <taxon>Pleocyemata</taxon>
        <taxon>Brachyura</taxon>
        <taxon>Eubrachyura</taxon>
        <taxon>Majoidea</taxon>
        <taxon>Majidae</taxon>
        <taxon>Chionoecetes</taxon>
    </lineage>
</organism>
<dbReference type="InterPro" id="IPR015943">
    <property type="entry name" value="WD40/YVTN_repeat-like_dom_sf"/>
</dbReference>
<dbReference type="PANTHER" id="PTHR18763">
    <property type="entry name" value="WD-REPEAT PROTEIN 18"/>
    <property type="match status" value="1"/>
</dbReference>
<dbReference type="PANTHER" id="PTHR18763:SF0">
    <property type="entry name" value="WD REPEAT-CONTAINING PROTEIN 18"/>
    <property type="match status" value="1"/>
</dbReference>
<dbReference type="GO" id="GO:0005656">
    <property type="term" value="C:nuclear pre-replicative complex"/>
    <property type="evidence" value="ECO:0007669"/>
    <property type="project" value="TreeGrafter"/>
</dbReference>
<dbReference type="InterPro" id="IPR001680">
    <property type="entry name" value="WD40_rpt"/>
</dbReference>
<evidence type="ECO:0000256" key="2">
    <source>
        <dbReference type="ARBA" id="ARBA00022737"/>
    </source>
</evidence>
<dbReference type="SMART" id="SM00320">
    <property type="entry name" value="WD40"/>
    <property type="match status" value="5"/>
</dbReference>
<dbReference type="EMBL" id="JACEEZ010019732">
    <property type="protein sequence ID" value="KAG0715390.1"/>
    <property type="molecule type" value="Genomic_DNA"/>
</dbReference>
<evidence type="ECO:0000256" key="1">
    <source>
        <dbReference type="ARBA" id="ARBA00022574"/>
    </source>
</evidence>
<reference evidence="4" key="1">
    <citation type="submission" date="2020-07" db="EMBL/GenBank/DDBJ databases">
        <title>The High-quality genome of the commercially important snow crab, Chionoecetes opilio.</title>
        <authorList>
            <person name="Jeong J.-H."/>
            <person name="Ryu S."/>
        </authorList>
    </citation>
    <scope>NUCLEOTIDE SEQUENCE</scope>
    <source>
        <strain evidence="4">MADBK_172401_WGS</strain>
        <tissue evidence="4">Digestive gland</tissue>
    </source>
</reference>
<dbReference type="InterPro" id="IPR045227">
    <property type="entry name" value="WDR18/Ipi3/RID3"/>
</dbReference>
<dbReference type="PROSITE" id="PS50294">
    <property type="entry name" value="WD_REPEATS_REGION"/>
    <property type="match status" value="2"/>
</dbReference>
<sequence length="438" mass="46701">MEPVVDAIFVSSRNTGTDCLQVYDCDAGTQLKSYRGQPAASSTLCSVGHAAYLLSAQRDKPFLQSWAIHQHDLQQMRIVVPGKVTAMAVNSAGQKYCVIGINEKIYMYKLLSGRLIGIAVRHYQPVTQLEFSPCGNFFASGGEDGFVYLWSLCSFMERLHQVDAPQPQPHFVLGHHSDKVTGLTFAGCGMRGFLVSSSLDHTARVFDLVTGRPVYSLVTGGAVTSVAVNALGSQLFLGHADGTVKGMDLLPAPPIGDVEVSHKGVLCHEKAVRHLAVTATGNHLVSGGDDGEVKVWVVTSATLGTPKAAPNSPPHLAHTRTVHTGRGPITNLAIKQISREVLNATDMTMEEVIAPFTQDYSNPLGCPVTVPIKGHCNPHPQLADIFTPPFQLSPPAVVGGGGEAGGGSEGQTTVEQLKMTNNHLFKFALKHIIGEGDL</sequence>
<name>A0A8J4XWA6_CHIOP</name>
<evidence type="ECO:0000313" key="5">
    <source>
        <dbReference type="Proteomes" id="UP000770661"/>
    </source>
</evidence>
<feature type="repeat" description="WD" evidence="3">
    <location>
        <begin position="265"/>
        <end position="296"/>
    </location>
</feature>
<dbReference type="Proteomes" id="UP000770661">
    <property type="component" value="Unassembled WGS sequence"/>
</dbReference>
<evidence type="ECO:0000256" key="3">
    <source>
        <dbReference type="PROSITE-ProRule" id="PRU00221"/>
    </source>
</evidence>
<dbReference type="InterPro" id="IPR011047">
    <property type="entry name" value="Quinoprotein_ADH-like_sf"/>
</dbReference>
<protein>
    <submittedName>
        <fullName evidence="4">WD repeat-containing protein 18</fullName>
    </submittedName>
</protein>